<keyword evidence="1" id="KW-0732">Signal</keyword>
<feature type="chain" id="PRO_5015694842" description="Phosphate-selective porin O/P" evidence="1">
    <location>
        <begin position="23"/>
        <end position="425"/>
    </location>
</feature>
<evidence type="ECO:0000256" key="1">
    <source>
        <dbReference type="SAM" id="SignalP"/>
    </source>
</evidence>
<dbReference type="Proteomes" id="UP000245462">
    <property type="component" value="Unassembled WGS sequence"/>
</dbReference>
<keyword evidence="3" id="KW-1185">Reference proteome</keyword>
<dbReference type="AlphaFoldDB" id="A0A2U1F4B0"/>
<accession>A0A2U1F4B0</accession>
<sequence length="425" mass="46536">MKMNKRLILSLCIGVSGIVATAQTNHQDSVLLALEERVSAQEEAAQTKNKLKISGYVQGVFGIGQEQASLFIGEANKEADKDFNRIGIRRGRIKFAYEEKWGKAVLQLDLTEKGVGLKDVYLDLNSPFGDAGLFRAGVFDRPFGHEIGYSSSRRESPERSLIVRTLFPNERDLGAMFMLRAAKTSPWHFLKLEAGLFAGNGIKPEIDNRKDFIGRLSATRTIGSHAEWGIGLSYYGGGVYQGTSKVFRMKKDGFELDDAQANVGAYARRQYYGIDAQLSFYSDALGVTSIRGEYIGGTQPGTESSSKSPNSASLPTVDTYIRPFSGGYALLAQDLGTLPLTALVKYDWYDPNTSVSGSAIGTASYTGKADIGYQTLGLGLLYKVSSAVRLTAYYELINNEKTPSLASYAADQKDNRFSFVVQCKF</sequence>
<dbReference type="SUPFAM" id="SSF56935">
    <property type="entry name" value="Porins"/>
    <property type="match status" value="1"/>
</dbReference>
<reference evidence="2 3" key="1">
    <citation type="submission" date="2018-04" db="EMBL/GenBank/DDBJ databases">
        <title>Genomic Encyclopedia of Type Strains, Phase IV (KMG-IV): sequencing the most valuable type-strain genomes for metagenomic binning, comparative biology and taxonomic classification.</title>
        <authorList>
            <person name="Goeker M."/>
        </authorList>
    </citation>
    <scope>NUCLEOTIDE SEQUENCE [LARGE SCALE GENOMIC DNA]</scope>
    <source>
        <strain evidence="2 3">DSM 28520</strain>
    </source>
</reference>
<evidence type="ECO:0000313" key="2">
    <source>
        <dbReference type="EMBL" id="PVZ06989.1"/>
    </source>
</evidence>
<organism evidence="2 3">
    <name type="scientific">Porphyromonas loveana</name>
    <dbReference type="NCBI Taxonomy" id="1884669"/>
    <lineage>
        <taxon>Bacteria</taxon>
        <taxon>Pseudomonadati</taxon>
        <taxon>Bacteroidota</taxon>
        <taxon>Bacteroidia</taxon>
        <taxon>Bacteroidales</taxon>
        <taxon>Porphyromonadaceae</taxon>
        <taxon>Porphyromonas</taxon>
    </lineage>
</organism>
<protein>
    <recommendedName>
        <fullName evidence="4">Phosphate-selective porin O/P</fullName>
    </recommendedName>
</protein>
<dbReference type="InterPro" id="IPR023614">
    <property type="entry name" value="Porin_dom_sf"/>
</dbReference>
<evidence type="ECO:0008006" key="4">
    <source>
        <dbReference type="Google" id="ProtNLM"/>
    </source>
</evidence>
<evidence type="ECO:0000313" key="3">
    <source>
        <dbReference type="Proteomes" id="UP000245462"/>
    </source>
</evidence>
<proteinExistence type="predicted"/>
<name>A0A2U1F4B0_9PORP</name>
<dbReference type="EMBL" id="QEKY01000020">
    <property type="protein sequence ID" value="PVZ06989.1"/>
    <property type="molecule type" value="Genomic_DNA"/>
</dbReference>
<comment type="caution">
    <text evidence="2">The sequence shown here is derived from an EMBL/GenBank/DDBJ whole genome shotgun (WGS) entry which is preliminary data.</text>
</comment>
<feature type="signal peptide" evidence="1">
    <location>
        <begin position="1"/>
        <end position="22"/>
    </location>
</feature>
<dbReference type="Gene3D" id="2.40.160.10">
    <property type="entry name" value="Porin"/>
    <property type="match status" value="1"/>
</dbReference>
<gene>
    <name evidence="2" type="ORF">C7382_1206</name>
</gene>